<proteinExistence type="predicted"/>
<dbReference type="InterPro" id="IPR001680">
    <property type="entry name" value="WD40_rpt"/>
</dbReference>
<feature type="region of interest" description="Disordered" evidence="4">
    <location>
        <begin position="1244"/>
        <end position="1327"/>
    </location>
</feature>
<dbReference type="Proteomes" id="UP001295423">
    <property type="component" value="Unassembled WGS sequence"/>
</dbReference>
<feature type="compositionally biased region" description="Polar residues" evidence="4">
    <location>
        <begin position="1201"/>
        <end position="1214"/>
    </location>
</feature>
<dbReference type="SMART" id="SM00320">
    <property type="entry name" value="WD40"/>
    <property type="match status" value="6"/>
</dbReference>
<evidence type="ECO:0000256" key="3">
    <source>
        <dbReference type="PROSITE-ProRule" id="PRU00221"/>
    </source>
</evidence>
<dbReference type="InterPro" id="IPR036427">
    <property type="entry name" value="Bromodomain-like_sf"/>
</dbReference>
<feature type="compositionally biased region" description="Acidic residues" evidence="4">
    <location>
        <begin position="1270"/>
        <end position="1291"/>
    </location>
</feature>
<feature type="compositionally biased region" description="Basic and acidic residues" evidence="4">
    <location>
        <begin position="1260"/>
        <end position="1269"/>
    </location>
</feature>
<keyword evidence="7" id="KW-1185">Reference proteome</keyword>
<reference evidence="6" key="1">
    <citation type="submission" date="2023-08" db="EMBL/GenBank/DDBJ databases">
        <authorList>
            <person name="Audoor S."/>
            <person name="Bilcke G."/>
        </authorList>
    </citation>
    <scope>NUCLEOTIDE SEQUENCE</scope>
</reference>
<dbReference type="PROSITE" id="PS50294">
    <property type="entry name" value="WD_REPEATS_REGION"/>
    <property type="match status" value="1"/>
</dbReference>
<dbReference type="EMBL" id="CAKOGP040002424">
    <property type="protein sequence ID" value="CAJ1969682.1"/>
    <property type="molecule type" value="Genomic_DNA"/>
</dbReference>
<dbReference type="GO" id="GO:0007010">
    <property type="term" value="P:cytoskeleton organization"/>
    <property type="evidence" value="ECO:0007669"/>
    <property type="project" value="TreeGrafter"/>
</dbReference>
<dbReference type="SMART" id="SM00297">
    <property type="entry name" value="BROMO"/>
    <property type="match status" value="2"/>
</dbReference>
<feature type="compositionally biased region" description="Polar residues" evidence="4">
    <location>
        <begin position="1744"/>
        <end position="1759"/>
    </location>
</feature>
<evidence type="ECO:0000313" key="6">
    <source>
        <dbReference type="EMBL" id="CAJ1969682.1"/>
    </source>
</evidence>
<dbReference type="Gene3D" id="1.20.920.10">
    <property type="entry name" value="Bromodomain-like"/>
    <property type="match status" value="2"/>
</dbReference>
<feature type="compositionally biased region" description="Basic residues" evidence="4">
    <location>
        <begin position="1981"/>
        <end position="1992"/>
    </location>
</feature>
<feature type="compositionally biased region" description="Basic residues" evidence="4">
    <location>
        <begin position="2056"/>
        <end position="2065"/>
    </location>
</feature>
<feature type="compositionally biased region" description="Low complexity" evidence="4">
    <location>
        <begin position="1215"/>
        <end position="1230"/>
    </location>
</feature>
<keyword evidence="3" id="KW-0853">WD repeat</keyword>
<dbReference type="InterPro" id="IPR052060">
    <property type="entry name" value="Bromo_WD_repeat"/>
</dbReference>
<dbReference type="CDD" id="cd04369">
    <property type="entry name" value="Bromodomain"/>
    <property type="match status" value="1"/>
</dbReference>
<evidence type="ECO:0000259" key="5">
    <source>
        <dbReference type="PROSITE" id="PS50014"/>
    </source>
</evidence>
<dbReference type="GO" id="GO:0006357">
    <property type="term" value="P:regulation of transcription by RNA polymerase II"/>
    <property type="evidence" value="ECO:0007669"/>
    <property type="project" value="TreeGrafter"/>
</dbReference>
<dbReference type="Pfam" id="PF00400">
    <property type="entry name" value="WD40"/>
    <property type="match status" value="5"/>
</dbReference>
<evidence type="ECO:0000256" key="4">
    <source>
        <dbReference type="SAM" id="MobiDB-lite"/>
    </source>
</evidence>
<evidence type="ECO:0000256" key="2">
    <source>
        <dbReference type="PROSITE-ProRule" id="PRU00035"/>
    </source>
</evidence>
<evidence type="ECO:0000256" key="1">
    <source>
        <dbReference type="ARBA" id="ARBA00023117"/>
    </source>
</evidence>
<feature type="compositionally biased region" description="Low complexity" evidence="4">
    <location>
        <begin position="1888"/>
        <end position="1916"/>
    </location>
</feature>
<feature type="compositionally biased region" description="Acidic residues" evidence="4">
    <location>
        <begin position="1247"/>
        <end position="1259"/>
    </location>
</feature>
<keyword evidence="1 2" id="KW-0103">Bromodomain</keyword>
<sequence>MSAAKETGSPSANASSSTSEVPFLVTHWLANYNNNNNNNNISNGSSTANLSPEQKEAIVKIRKATAQIASAFTSLGAFGQSMPPPSLGSSFLMQSEAKHATYSDLQRKWAGLSPLHLEHLVQATITNNQFADNAVKGQINLLQASEESTTRTIAPGTGRTLQDAIAVDDTTQEEQKEGEEEDLSEISFLGRTSALHPPVLMALDHSATAGNELKTQDAGESSSSSSSTALQKVPVSSTYSSAQHVASDVMEQYLTVRETVRVNQLEVKRLQKALAKQEHTSKILTEQFQRITNDAEMEPADKIQQLEEIKKKREVPGRVITQLRRKLEEVQEILAKSNPELSKLEQQIHTKNSHRQRLLQNYRDPFYSSGKRGILGAVLGRQHGMVRTRAGTSSARTIFRGEFNPSHFENMRKALLSRRLSHAATINAHLTYPVYCLRFDRTGRYFITGADDYLIKVFYLGAGQSCIRKDPTDGSRQLKCNYGANLRGAVLVCSLRGHAGVINDIDISADNCLLATASVDGDVRVWGLRDGCPIAILRGHKGGANMVSWSTLTPYRLVSTGSDGYARQWDVRQACLKRYGRVVGKREEYRLRLNAREKEAEDTRRRSGNTFQIRSPALLPPLPVREGAPAPAPAPAVAPSPQAAARETNQRASPTGRVVVPPLPADVPPLPAAAAPQPVARENNQMASPPGRVVVPPLPANVPPLPGMGGNNAGQNNGDDDNTPGQFVANDLLDEGVKLLAKFKHGTTGEGATGPGTRARTAAVKVICVARSPVGGHFTTGCDDGICRVWPDSEDLRVKVVDQRKLKGMNNARENSAPRKERSNPVDQPLLQLIGHVSAITDLSYSHAGERILSASQKEGVIRIWSMQEKLLELESQSSGSNDTRIRHIVIKLTNPGSSGDSSGSSRRRPGQSSQRKSSRVSCDAAVWSHDDSKMLTSQSVLVKQNGTEVQPGSQYLFVWDSLTGQCLIGISGAHSMQCPVVIPHPADASLVCTAGADGEAKVWDLESGSCVFTHTNKIEFGPSVDPADRNKVAGYLDGYFSPDGTTVVLTDDDGRITILDCSTTMGRNTSSWVREQYFANDYYELKYDRTGYCIERGSERPPHLAPRGVRCTHSGTPYPDEINEAFGRSRLIGPMPLSEKLCRWRRNQIRGKSSSLEKQIVPASQSGFGVAIRRGIKEFDANSTIIIRGSCHVEVEKSDSVTQPIQSNERQTTSPSGNGSSNNNSQRSLSNNFQWRDYEDMLHDQGDDDIDSQDEEFEPTSRGRRLNDDGENSDDDDDIDEEMYDVEEENDSSRRNSRRRRSQGLVEERRSRRRNRRQDSQFVDIGSDDEEIAEFMSTNNTPSGDYLRDFNIAGHFWRLSGSRNVKRSWLKRFESDTSYKGLKTYTPQLGDSVVYIPRAHYESIKDFPSLSPPWQRWPDGAVWPIVRCRIRGIRYRFPYIDYYRRGSTSCTSIVAILTLEVTGIPELSTDREFPWPKPSFVQPTRKNVFELSLFEIEQSEFLLPENQYLKRMLSLETAVRQNAMDFSGLEVTVCYAENGDDAEFGTYPAKIDELEEEEDFAHASLRGSGFGTLNLTCQGFTSQFSPWEIEAANTEIDRPSLSDEEKKLVMDNLNEQLKKNEVREYFSRRVNQVRYSDYWSMVEVEMSLFFIKRRLEANYYGSKLSVVGDVRLIRDNCIKYNSMENELSGIACEMCDEFESKVLSETERVQLITEDEFNNLVNSSQASETSVRLRARDSRRPSSLETLPQPGLSSQRRLLQNEGDAFRPRRSSRSLDTNPGTEVLGRMTRRRGGPLPSYNEDADNDDDFDRPEEEESGRRSSSRRSRGGDNDHVSPTRTQRAKRVRYNVGDAGEESDEDEYNSPEDESSEEADDDALSEDDLDDVQARRSNGRNSGRSSTRIRINQRSNSRSSSPKRPMRSRRNNSASVYQDVDSDIDMEEEVEAPVKSRRPSRNNKASVYQDVDSEEGESDEEEVVAPARSRRSGRNNRASKPKDVDSDEDASHEEEPETPTRSRRSRANKTSVYEEVDSDVDFEEDEENNDDDSEDFEADYAKGKKKGSRGTRSKYFEDSGSDSEEEPSRTSRKRSGGATSTKSIKRRRRSSENKTQELPKLSDWPEIPIKDISSVARGIIGKLENLDTDDTFAIPVLESYPDLANDYLTIVDVPMDLRTIREERVPLYESIKELQKDLILMFKNCCDFNETGTDLWNYAATMWTELNQIFVDTCGSLNVLLPRRWTP</sequence>
<dbReference type="GO" id="GO:0008360">
    <property type="term" value="P:regulation of cell shape"/>
    <property type="evidence" value="ECO:0007669"/>
    <property type="project" value="TreeGrafter"/>
</dbReference>
<dbReference type="InterPro" id="IPR015943">
    <property type="entry name" value="WD40/YVTN_repeat-like_dom_sf"/>
</dbReference>
<accession>A0AAD2GC30</accession>
<feature type="repeat" description="WD" evidence="3">
    <location>
        <begin position="537"/>
        <end position="572"/>
    </location>
</feature>
<dbReference type="InterPro" id="IPR036322">
    <property type="entry name" value="WD40_repeat_dom_sf"/>
</dbReference>
<dbReference type="Pfam" id="PF00439">
    <property type="entry name" value="Bromodomain"/>
    <property type="match status" value="2"/>
</dbReference>
<dbReference type="PROSITE" id="PS50014">
    <property type="entry name" value="BROMODOMAIN_2"/>
    <property type="match status" value="2"/>
</dbReference>
<organism evidence="6 7">
    <name type="scientific">Cylindrotheca closterium</name>
    <dbReference type="NCBI Taxonomy" id="2856"/>
    <lineage>
        <taxon>Eukaryota</taxon>
        <taxon>Sar</taxon>
        <taxon>Stramenopiles</taxon>
        <taxon>Ochrophyta</taxon>
        <taxon>Bacillariophyta</taxon>
        <taxon>Bacillariophyceae</taxon>
        <taxon>Bacillariophycidae</taxon>
        <taxon>Bacillariales</taxon>
        <taxon>Bacillariaceae</taxon>
        <taxon>Cylindrotheca</taxon>
    </lineage>
</organism>
<feature type="region of interest" description="Disordered" evidence="4">
    <location>
        <begin position="893"/>
        <end position="922"/>
    </location>
</feature>
<comment type="caution">
    <text evidence="6">The sequence shown here is derived from an EMBL/GenBank/DDBJ whole genome shotgun (WGS) entry which is preliminary data.</text>
</comment>
<dbReference type="InterPro" id="IPR018359">
    <property type="entry name" value="Bromodomain_CS"/>
</dbReference>
<dbReference type="PROSITE" id="PS50082">
    <property type="entry name" value="WD_REPEATS_2"/>
    <property type="match status" value="4"/>
</dbReference>
<feature type="compositionally biased region" description="Low complexity" evidence="4">
    <location>
        <begin position="896"/>
        <end position="916"/>
    </location>
</feature>
<evidence type="ECO:0000313" key="7">
    <source>
        <dbReference type="Proteomes" id="UP001295423"/>
    </source>
</evidence>
<gene>
    <name evidence="6" type="ORF">CYCCA115_LOCUS23837</name>
</gene>
<feature type="region of interest" description="Disordered" evidence="4">
    <location>
        <begin position="213"/>
        <end position="232"/>
    </location>
</feature>
<feature type="repeat" description="WD" evidence="3">
    <location>
        <begin position="833"/>
        <end position="868"/>
    </location>
</feature>
<feature type="compositionally biased region" description="Acidic residues" evidence="4">
    <location>
        <begin position="1998"/>
        <end position="2010"/>
    </location>
</feature>
<feature type="compositionally biased region" description="Acidic residues" evidence="4">
    <location>
        <begin position="1852"/>
        <end position="1884"/>
    </location>
</feature>
<feature type="domain" description="Bromo" evidence="5">
    <location>
        <begin position="1619"/>
        <end position="1689"/>
    </location>
</feature>
<feature type="compositionally biased region" description="Acidic residues" evidence="4">
    <location>
        <begin position="1964"/>
        <end position="1976"/>
    </location>
</feature>
<feature type="repeat" description="WD" evidence="3">
    <location>
        <begin position="988"/>
        <end position="1014"/>
    </location>
</feature>
<feature type="repeat" description="WD" evidence="3">
    <location>
        <begin position="495"/>
        <end position="536"/>
    </location>
</feature>
<protein>
    <recommendedName>
        <fullName evidence="5">Bromo domain-containing protein</fullName>
    </recommendedName>
</protein>
<dbReference type="SUPFAM" id="SSF47370">
    <property type="entry name" value="Bromodomain"/>
    <property type="match status" value="2"/>
</dbReference>
<feature type="compositionally biased region" description="Acidic residues" evidence="4">
    <location>
        <begin position="1933"/>
        <end position="1944"/>
    </location>
</feature>
<feature type="compositionally biased region" description="Acidic residues" evidence="4">
    <location>
        <begin position="2027"/>
        <end position="2051"/>
    </location>
</feature>
<dbReference type="PANTHER" id="PTHR16266:SF17">
    <property type="entry name" value="BRWD3"/>
    <property type="match status" value="1"/>
</dbReference>
<dbReference type="Gene3D" id="2.130.10.10">
    <property type="entry name" value="YVTN repeat-like/Quinoprotein amine dehydrogenase"/>
    <property type="match status" value="3"/>
</dbReference>
<dbReference type="SUPFAM" id="SSF50978">
    <property type="entry name" value="WD40 repeat-like"/>
    <property type="match status" value="1"/>
</dbReference>
<feature type="compositionally biased region" description="Acidic residues" evidence="4">
    <location>
        <begin position="1801"/>
        <end position="1816"/>
    </location>
</feature>
<feature type="region of interest" description="Disordered" evidence="4">
    <location>
        <begin position="597"/>
        <end position="665"/>
    </location>
</feature>
<feature type="region of interest" description="Disordered" evidence="4">
    <location>
        <begin position="1724"/>
        <end position="2112"/>
    </location>
</feature>
<dbReference type="PROSITE" id="PS00633">
    <property type="entry name" value="BROMODOMAIN_1"/>
    <property type="match status" value="1"/>
</dbReference>
<name>A0AAD2GC30_9STRA</name>
<feature type="region of interest" description="Disordered" evidence="4">
    <location>
        <begin position="1198"/>
        <end position="1230"/>
    </location>
</feature>
<dbReference type="PANTHER" id="PTHR16266">
    <property type="entry name" value="WD REPEAT DOMAIN 9"/>
    <property type="match status" value="1"/>
</dbReference>
<dbReference type="InterPro" id="IPR001487">
    <property type="entry name" value="Bromodomain"/>
</dbReference>
<feature type="domain" description="Bromo" evidence="5">
    <location>
        <begin position="2137"/>
        <end position="2209"/>
    </location>
</feature>
<dbReference type="GO" id="GO:0005634">
    <property type="term" value="C:nucleus"/>
    <property type="evidence" value="ECO:0007669"/>
    <property type="project" value="TreeGrafter"/>
</dbReference>